<feature type="compositionally biased region" description="Basic and acidic residues" evidence="12">
    <location>
        <begin position="414"/>
        <end position="424"/>
    </location>
</feature>
<keyword evidence="15" id="KW-1185">Reference proteome</keyword>
<keyword evidence="7" id="KW-1133">Transmembrane helix</keyword>
<feature type="compositionally biased region" description="Basic and acidic residues" evidence="12">
    <location>
        <begin position="376"/>
        <end position="392"/>
    </location>
</feature>
<reference evidence="14" key="1">
    <citation type="submission" date="2023-07" db="EMBL/GenBank/DDBJ databases">
        <title>Chromosome-level genome assembly of Artemia franciscana.</title>
        <authorList>
            <person name="Jo E."/>
        </authorList>
    </citation>
    <scope>NUCLEOTIDE SEQUENCE</scope>
    <source>
        <tissue evidence="14">Whole body</tissue>
    </source>
</reference>
<feature type="active site" evidence="9">
    <location>
        <position position="229"/>
    </location>
</feature>
<evidence type="ECO:0000256" key="3">
    <source>
        <dbReference type="ARBA" id="ARBA00022737"/>
    </source>
</evidence>
<comment type="subcellular location">
    <subcellularLocation>
        <location evidence="1">Membrane</location>
        <topology evidence="1">Single-pass membrane protein</topology>
    </subcellularLocation>
</comment>
<evidence type="ECO:0000256" key="1">
    <source>
        <dbReference type="ARBA" id="ARBA00004167"/>
    </source>
</evidence>
<evidence type="ECO:0000256" key="12">
    <source>
        <dbReference type="SAM" id="MobiDB-lite"/>
    </source>
</evidence>
<feature type="domain" description="Fido" evidence="13">
    <location>
        <begin position="151"/>
        <end position="286"/>
    </location>
</feature>
<evidence type="ECO:0000313" key="15">
    <source>
        <dbReference type="Proteomes" id="UP001187531"/>
    </source>
</evidence>
<keyword evidence="8" id="KW-0472">Membrane</keyword>
<evidence type="ECO:0000256" key="4">
    <source>
        <dbReference type="ARBA" id="ARBA00022741"/>
    </source>
</evidence>
<evidence type="ECO:0000259" key="13">
    <source>
        <dbReference type="PROSITE" id="PS51459"/>
    </source>
</evidence>
<keyword evidence="6 10" id="KW-0067">ATP-binding</keyword>
<feature type="binding site" evidence="10">
    <location>
        <position position="273"/>
    </location>
    <ligand>
        <name>ATP</name>
        <dbReference type="ChEBI" id="CHEBI:30616"/>
    </ligand>
</feature>
<dbReference type="InterPro" id="IPR003812">
    <property type="entry name" value="Fido"/>
</dbReference>
<name>A0AA88L8E5_ARTSF</name>
<feature type="site" description="Important for autoinhibition of adenylyltransferase activity" evidence="11">
    <location>
        <position position="79"/>
    </location>
</feature>
<keyword evidence="2" id="KW-0812">Transmembrane</keyword>
<proteinExistence type="predicted"/>
<dbReference type="PROSITE" id="PS51459">
    <property type="entry name" value="FIDO"/>
    <property type="match status" value="1"/>
</dbReference>
<dbReference type="Proteomes" id="UP001187531">
    <property type="component" value="Unassembled WGS sequence"/>
</dbReference>
<dbReference type="Gene3D" id="1.10.3290.10">
    <property type="entry name" value="Fido-like domain"/>
    <property type="match status" value="1"/>
</dbReference>
<dbReference type="Pfam" id="PF02661">
    <property type="entry name" value="Fic"/>
    <property type="match status" value="1"/>
</dbReference>
<feature type="region of interest" description="Disordered" evidence="12">
    <location>
        <begin position="376"/>
        <end position="424"/>
    </location>
</feature>
<evidence type="ECO:0000256" key="7">
    <source>
        <dbReference type="ARBA" id="ARBA00022989"/>
    </source>
</evidence>
<evidence type="ECO:0000256" key="8">
    <source>
        <dbReference type="ARBA" id="ARBA00023136"/>
    </source>
</evidence>
<evidence type="ECO:0000256" key="11">
    <source>
        <dbReference type="PIRSR" id="PIRSR640198-3"/>
    </source>
</evidence>
<evidence type="ECO:0000256" key="10">
    <source>
        <dbReference type="PIRSR" id="PIRSR640198-2"/>
    </source>
</evidence>
<feature type="binding site" evidence="10">
    <location>
        <begin position="182"/>
        <end position="185"/>
    </location>
    <ligand>
        <name>ATP</name>
        <dbReference type="ChEBI" id="CHEBI:30616"/>
    </ligand>
</feature>
<feature type="binding site" evidence="10">
    <location>
        <begin position="265"/>
        <end position="266"/>
    </location>
    <ligand>
        <name>ATP</name>
        <dbReference type="ChEBI" id="CHEBI:30616"/>
    </ligand>
</feature>
<gene>
    <name evidence="14" type="ORF">QYM36_012910</name>
</gene>
<dbReference type="GO" id="GO:0016020">
    <property type="term" value="C:membrane"/>
    <property type="evidence" value="ECO:0007669"/>
    <property type="project" value="UniProtKB-SubCell"/>
</dbReference>
<comment type="caution">
    <text evidence="14">The sequence shown here is derived from an EMBL/GenBank/DDBJ whole genome shotgun (WGS) entry which is preliminary data.</text>
</comment>
<evidence type="ECO:0000256" key="5">
    <source>
        <dbReference type="ARBA" id="ARBA00022803"/>
    </source>
</evidence>
<keyword evidence="3" id="KW-0677">Repeat</keyword>
<organism evidence="14 15">
    <name type="scientific">Artemia franciscana</name>
    <name type="common">Brine shrimp</name>
    <name type="synonym">Artemia sanfranciscana</name>
    <dbReference type="NCBI Taxonomy" id="6661"/>
    <lineage>
        <taxon>Eukaryota</taxon>
        <taxon>Metazoa</taxon>
        <taxon>Ecdysozoa</taxon>
        <taxon>Arthropoda</taxon>
        <taxon>Crustacea</taxon>
        <taxon>Branchiopoda</taxon>
        <taxon>Anostraca</taxon>
        <taxon>Artemiidae</taxon>
        <taxon>Artemia</taxon>
    </lineage>
</organism>
<dbReference type="GO" id="GO:0005524">
    <property type="term" value="F:ATP binding"/>
    <property type="evidence" value="ECO:0007669"/>
    <property type="project" value="UniProtKB-KW"/>
</dbReference>
<dbReference type="AlphaFoldDB" id="A0AA88L8E5"/>
<dbReference type="InterPro" id="IPR036597">
    <property type="entry name" value="Fido-like_dom_sf"/>
</dbReference>
<feature type="binding site" evidence="10">
    <location>
        <begin position="233"/>
        <end position="240"/>
    </location>
    <ligand>
        <name>ATP</name>
        <dbReference type="ChEBI" id="CHEBI:30616"/>
    </ligand>
</feature>
<evidence type="ECO:0000256" key="2">
    <source>
        <dbReference type="ARBA" id="ARBA00022692"/>
    </source>
</evidence>
<dbReference type="PANTHER" id="PTHR13504">
    <property type="entry name" value="FIDO DOMAIN-CONTAINING PROTEIN DDB_G0283145"/>
    <property type="match status" value="1"/>
</dbReference>
<keyword evidence="4 10" id="KW-0547">Nucleotide-binding</keyword>
<dbReference type="InterPro" id="IPR040198">
    <property type="entry name" value="Fido_containing"/>
</dbReference>
<dbReference type="EMBL" id="JAVRJZ010000016">
    <property type="protein sequence ID" value="KAK2711945.1"/>
    <property type="molecule type" value="Genomic_DNA"/>
</dbReference>
<evidence type="ECO:0000256" key="6">
    <source>
        <dbReference type="ARBA" id="ARBA00022840"/>
    </source>
</evidence>
<dbReference type="PANTHER" id="PTHR13504:SF34">
    <property type="entry name" value="PROTEIN ADENYLYLTRANSFERASE FICD"/>
    <property type="match status" value="1"/>
</dbReference>
<dbReference type="SUPFAM" id="SSF140931">
    <property type="entry name" value="Fic-like"/>
    <property type="match status" value="1"/>
</dbReference>
<keyword evidence="5" id="KW-0802">TPR repeat</keyword>
<evidence type="ECO:0000313" key="14">
    <source>
        <dbReference type="EMBL" id="KAK2711945.1"/>
    </source>
</evidence>
<protein>
    <recommendedName>
        <fullName evidence="13">Fido domain-containing protein</fullName>
    </recommendedName>
</protein>
<accession>A0AA88L8E5</accession>
<evidence type="ECO:0000256" key="9">
    <source>
        <dbReference type="PIRSR" id="PIRSR640198-1"/>
    </source>
</evidence>
<sequence length="448" mass="51485">MKHLPKVFYFLKKEPKKSVKKRTKRMVKEQDEYLLQRCANKNYKSLIPPAQLTKDIFKKIEDATVDTDNHYIYNSASIEGNSFTLKEVRMVLEDPDIFNKNNWKPKEITKLRNAVNYSNIKLLKIDVNEIIGLKDALDYLRSILLKKEKKISEEVILKLHYHVLGRVNPKESGVYRRVRVTVGDHKCPHPRRVKSLMEKFYKWLNSDDARKLHPIKYAAMAHFKLVSIHPFVDGNGRVSRLLMNLILMKKNYPLVIIHRSKRSQYYQAIIDANLGDISSFIRFIAHETEESLDFILSAISVNLGMKLSISAYRAGSAGTERIYSSSSSSFGDSPPKPTKPGLTLKVQEGLLKPILSPIPSQGSVSCGLMTSAESLSDKPLDQEDLRKNEKENNLVAKESGTEPKLNESFPKQRPPFECRDRSRSVGERQWSNLRAVVALYTRLRRIKR</sequence>